<evidence type="ECO:0000256" key="1">
    <source>
        <dbReference type="ARBA" id="ARBA00007345"/>
    </source>
</evidence>
<organism evidence="6">
    <name type="scientific">Prunus dulcis</name>
    <name type="common">Almond</name>
    <name type="synonym">Amygdalus dulcis</name>
    <dbReference type="NCBI Taxonomy" id="3755"/>
    <lineage>
        <taxon>Eukaryota</taxon>
        <taxon>Viridiplantae</taxon>
        <taxon>Streptophyta</taxon>
        <taxon>Embryophyta</taxon>
        <taxon>Tracheophyta</taxon>
        <taxon>Spermatophyta</taxon>
        <taxon>Magnoliopsida</taxon>
        <taxon>eudicotyledons</taxon>
        <taxon>Gunneridae</taxon>
        <taxon>Pentapetalae</taxon>
        <taxon>rosids</taxon>
        <taxon>fabids</taxon>
        <taxon>Rosales</taxon>
        <taxon>Rosaceae</taxon>
        <taxon>Amygdaloideae</taxon>
        <taxon>Amygdaleae</taxon>
        <taxon>Prunus</taxon>
    </lineage>
</organism>
<dbReference type="SUPFAM" id="SSF54570">
    <property type="entry name" value="Ribosomal protein S19"/>
    <property type="match status" value="1"/>
</dbReference>
<dbReference type="InterPro" id="IPR002222">
    <property type="entry name" value="Ribosomal_uS19"/>
</dbReference>
<dbReference type="Gene3D" id="3.30.860.10">
    <property type="entry name" value="30s Ribosomal Protein S19, Chain A"/>
    <property type="match status" value="1"/>
</dbReference>
<name>A0A4Y1QZJ6_PRUDU</name>
<dbReference type="GO" id="GO:0000028">
    <property type="term" value="P:ribosomal small subunit assembly"/>
    <property type="evidence" value="ECO:0007669"/>
    <property type="project" value="TreeGrafter"/>
</dbReference>
<proteinExistence type="inferred from homology"/>
<dbReference type="PANTHER" id="PTHR11880:SF67">
    <property type="entry name" value="SMALL RIBOSOMAL SUBUNIT PROTEIN US19M"/>
    <property type="match status" value="1"/>
</dbReference>
<sequence length="227" mass="25583">MNFFLLDQLRRTAEPQESGFGDSVLPPSISDFHRQRNFTLHFLSLPRFISACVISLAFCINAHRKNPTHSNSKSQGTETKMAKRLISTFNHGLVGKLFSESFTKLNSGKAAAVGLGKQDKAGYSTQAKQESHFYDGAFVDAFLMKMKNNKDLLMNKRIWSRRSTILPEFVGSTVRIYNGKVHFRCKITEEKVGHKFGEFAMTRKRRVHAKTTGPARPTKPGKKAGKK</sequence>
<accession>A0A4Y1QZJ6</accession>
<keyword evidence="2 4" id="KW-0689">Ribosomal protein</keyword>
<dbReference type="GO" id="GO:0003735">
    <property type="term" value="F:structural constituent of ribosome"/>
    <property type="evidence" value="ECO:0007669"/>
    <property type="project" value="InterPro"/>
</dbReference>
<dbReference type="PRINTS" id="PR00975">
    <property type="entry name" value="RIBOSOMALS19"/>
</dbReference>
<keyword evidence="3 4" id="KW-0687">Ribonucleoprotein</keyword>
<evidence type="ECO:0000256" key="3">
    <source>
        <dbReference type="ARBA" id="ARBA00023274"/>
    </source>
</evidence>
<evidence type="ECO:0000256" key="2">
    <source>
        <dbReference type="ARBA" id="ARBA00022980"/>
    </source>
</evidence>
<gene>
    <name evidence="6" type="ORF">Prudu_006349</name>
</gene>
<protein>
    <submittedName>
        <fullName evidence="6">Ribosomal protein S19</fullName>
    </submittedName>
</protein>
<dbReference type="HAMAP" id="MF_00531">
    <property type="entry name" value="Ribosomal_uS19"/>
    <property type="match status" value="1"/>
</dbReference>
<evidence type="ECO:0000313" key="6">
    <source>
        <dbReference type="EMBL" id="BBG97279.1"/>
    </source>
</evidence>
<feature type="region of interest" description="Disordered" evidence="5">
    <location>
        <begin position="205"/>
        <end position="227"/>
    </location>
</feature>
<dbReference type="EMBL" id="AP019298">
    <property type="protein sequence ID" value="BBG97279.1"/>
    <property type="molecule type" value="Genomic_DNA"/>
</dbReference>
<dbReference type="FunFam" id="3.30.860.10:FF:000003">
    <property type="entry name" value="Ribosomal protein S19, mitochondrial"/>
    <property type="match status" value="1"/>
</dbReference>
<dbReference type="Pfam" id="PF00203">
    <property type="entry name" value="Ribosomal_S19"/>
    <property type="match status" value="1"/>
</dbReference>
<evidence type="ECO:0000256" key="5">
    <source>
        <dbReference type="SAM" id="MobiDB-lite"/>
    </source>
</evidence>
<dbReference type="GO" id="GO:0005763">
    <property type="term" value="C:mitochondrial small ribosomal subunit"/>
    <property type="evidence" value="ECO:0007669"/>
    <property type="project" value="TreeGrafter"/>
</dbReference>
<dbReference type="InterPro" id="IPR020934">
    <property type="entry name" value="Ribosomal_uS19_CS"/>
</dbReference>
<dbReference type="PROSITE" id="PS00323">
    <property type="entry name" value="RIBOSOMAL_S19"/>
    <property type="match status" value="1"/>
</dbReference>
<dbReference type="AlphaFoldDB" id="A0A4Y1QZJ6"/>
<dbReference type="PANTHER" id="PTHR11880">
    <property type="entry name" value="RIBOSOMAL PROTEIN S19P FAMILY MEMBER"/>
    <property type="match status" value="1"/>
</dbReference>
<reference evidence="6" key="1">
    <citation type="journal article" date="2019" name="Science">
        <title>Mutation of a bHLH transcription factor allowed almond domestication.</title>
        <authorList>
            <person name="Sanchez-Perez R."/>
            <person name="Pavan S."/>
            <person name="Mazzeo R."/>
            <person name="Moldovan C."/>
            <person name="Aiese Cigliano R."/>
            <person name="Del Cueto J."/>
            <person name="Ricciardi F."/>
            <person name="Lotti C."/>
            <person name="Ricciardi L."/>
            <person name="Dicenta F."/>
            <person name="Lopez-Marques R.L."/>
            <person name="Lindberg Moller B."/>
        </authorList>
    </citation>
    <scope>NUCLEOTIDE SEQUENCE</scope>
</reference>
<dbReference type="GO" id="GO:0003723">
    <property type="term" value="F:RNA binding"/>
    <property type="evidence" value="ECO:0007669"/>
    <property type="project" value="InterPro"/>
</dbReference>
<dbReference type="InterPro" id="IPR023575">
    <property type="entry name" value="Ribosomal_uS19_SF"/>
</dbReference>
<dbReference type="GO" id="GO:0006412">
    <property type="term" value="P:translation"/>
    <property type="evidence" value="ECO:0007669"/>
    <property type="project" value="InterPro"/>
</dbReference>
<comment type="similarity">
    <text evidence="1 4">Belongs to the universal ribosomal protein uS19 family.</text>
</comment>
<evidence type="ECO:0000256" key="4">
    <source>
        <dbReference type="RuleBase" id="RU003485"/>
    </source>
</evidence>